<evidence type="ECO:0000313" key="8">
    <source>
        <dbReference type="Proteomes" id="UP001632038"/>
    </source>
</evidence>
<dbReference type="CDD" id="cd03185">
    <property type="entry name" value="GST_C_Tau"/>
    <property type="match status" value="1"/>
</dbReference>
<dbReference type="InterPro" id="IPR004045">
    <property type="entry name" value="Glutathione_S-Trfase_N"/>
</dbReference>
<dbReference type="Pfam" id="PF00043">
    <property type="entry name" value="GST_C"/>
    <property type="match status" value="1"/>
</dbReference>
<dbReference type="SUPFAM" id="SSF47616">
    <property type="entry name" value="GST C-terminal domain-like"/>
    <property type="match status" value="1"/>
</dbReference>
<evidence type="ECO:0000256" key="4">
    <source>
        <dbReference type="RuleBase" id="RU003494"/>
    </source>
</evidence>
<dbReference type="PANTHER" id="PTHR11260">
    <property type="entry name" value="GLUTATHIONE S-TRANSFERASE, GST, SUPERFAMILY, GST DOMAIN CONTAINING"/>
    <property type="match status" value="1"/>
</dbReference>
<organism evidence="7 8">
    <name type="scientific">Castilleja foliolosa</name>
    <dbReference type="NCBI Taxonomy" id="1961234"/>
    <lineage>
        <taxon>Eukaryota</taxon>
        <taxon>Viridiplantae</taxon>
        <taxon>Streptophyta</taxon>
        <taxon>Embryophyta</taxon>
        <taxon>Tracheophyta</taxon>
        <taxon>Spermatophyta</taxon>
        <taxon>Magnoliopsida</taxon>
        <taxon>eudicotyledons</taxon>
        <taxon>Gunneridae</taxon>
        <taxon>Pentapetalae</taxon>
        <taxon>asterids</taxon>
        <taxon>lamiids</taxon>
        <taxon>Lamiales</taxon>
        <taxon>Orobanchaceae</taxon>
        <taxon>Pedicularideae</taxon>
        <taxon>Castillejinae</taxon>
        <taxon>Castilleja</taxon>
    </lineage>
</organism>
<dbReference type="SFLD" id="SFLDS00019">
    <property type="entry name" value="Glutathione_Transferase_(cytos"/>
    <property type="match status" value="1"/>
</dbReference>
<comment type="similarity">
    <text evidence="4">Belongs to the GST superfamily.</text>
</comment>
<accession>A0ABD3B8X7</accession>
<keyword evidence="8" id="KW-1185">Reference proteome</keyword>
<dbReference type="InterPro" id="IPR045074">
    <property type="entry name" value="GST_C_Tau"/>
</dbReference>
<dbReference type="SFLD" id="SFLDG00358">
    <property type="entry name" value="Main_(cytGST)"/>
    <property type="match status" value="1"/>
</dbReference>
<dbReference type="CDD" id="cd03058">
    <property type="entry name" value="GST_N_Tau"/>
    <property type="match status" value="1"/>
</dbReference>
<reference evidence="8" key="1">
    <citation type="journal article" date="2024" name="IScience">
        <title>Strigolactones Initiate the Formation of Haustorium-like Structures in Castilleja.</title>
        <authorList>
            <person name="Buerger M."/>
            <person name="Peterson D."/>
            <person name="Chory J."/>
        </authorList>
    </citation>
    <scope>NUCLEOTIDE SEQUENCE [LARGE SCALE GENOMIC DNA]</scope>
</reference>
<evidence type="ECO:0000256" key="1">
    <source>
        <dbReference type="ARBA" id="ARBA00012452"/>
    </source>
</evidence>
<evidence type="ECO:0000259" key="5">
    <source>
        <dbReference type="PROSITE" id="PS50404"/>
    </source>
</evidence>
<dbReference type="PANTHER" id="PTHR11260:SF773">
    <property type="entry name" value="GLUTATHIONE S-TRANSFERASE U26"/>
    <property type="match status" value="1"/>
</dbReference>
<name>A0ABD3B8X7_9LAMI</name>
<comment type="caution">
    <text evidence="7">The sequence shown here is derived from an EMBL/GenBank/DDBJ whole genome shotgun (WGS) entry which is preliminary data.</text>
</comment>
<dbReference type="InterPro" id="IPR004046">
    <property type="entry name" value="GST_C"/>
</dbReference>
<sequence length="219" mass="25073">MADEVILLDVDVSMFGMRVRVALAEKGVEYEYREENLMVGKSSLLVEMNPVHKKVPVLIHNGKSVSESLVIVEYVDEVWKDKSPLLPSDPYKRAQARFWADFIDKKVFDAGRLIWMTKGDEQEANKKKLIDALTSLEGELGDELYFGGDEFGFLDVALVAFYPWFYTYETSGNFSIGEHCPKLIRWAERCMGRESVSKSLADPKTVYDYMLLLKKKYGV</sequence>
<gene>
    <name evidence="7" type="primary">GSTU1_5</name>
    <name evidence="7" type="ORF">CASFOL_041791</name>
</gene>
<dbReference type="InterPro" id="IPR040079">
    <property type="entry name" value="Glutathione_S-Trfase"/>
</dbReference>
<evidence type="ECO:0000256" key="2">
    <source>
        <dbReference type="ARBA" id="ARBA00022679"/>
    </source>
</evidence>
<feature type="domain" description="GST N-terminal" evidence="5">
    <location>
        <begin position="3"/>
        <end position="83"/>
    </location>
</feature>
<proteinExistence type="inferred from homology"/>
<dbReference type="Pfam" id="PF02798">
    <property type="entry name" value="GST_N"/>
    <property type="match status" value="1"/>
</dbReference>
<keyword evidence="2 7" id="KW-0808">Transferase</keyword>
<evidence type="ECO:0000256" key="3">
    <source>
        <dbReference type="ARBA" id="ARBA00047960"/>
    </source>
</evidence>
<dbReference type="Proteomes" id="UP001632038">
    <property type="component" value="Unassembled WGS sequence"/>
</dbReference>
<dbReference type="FunFam" id="1.20.1050.10:FF:000018">
    <property type="entry name" value="Glutathione S-transferase U20"/>
    <property type="match status" value="1"/>
</dbReference>
<protein>
    <recommendedName>
        <fullName evidence="1">glutathione transferase</fullName>
        <ecNumber evidence="1">2.5.1.18</ecNumber>
    </recommendedName>
</protein>
<dbReference type="PROSITE" id="PS50405">
    <property type="entry name" value="GST_CTER"/>
    <property type="match status" value="1"/>
</dbReference>
<feature type="domain" description="GST C-terminal" evidence="6">
    <location>
        <begin position="89"/>
        <end position="217"/>
    </location>
</feature>
<dbReference type="EC" id="2.5.1.18" evidence="1"/>
<dbReference type="AlphaFoldDB" id="A0ABD3B8X7"/>
<dbReference type="FunFam" id="3.40.30.10:FF:000014">
    <property type="entry name" value="Tau class glutathione S-transferase"/>
    <property type="match status" value="1"/>
</dbReference>
<dbReference type="Gene3D" id="1.20.1050.10">
    <property type="match status" value="1"/>
</dbReference>
<comment type="catalytic activity">
    <reaction evidence="3">
        <text>RX + glutathione = an S-substituted glutathione + a halide anion + H(+)</text>
        <dbReference type="Rhea" id="RHEA:16437"/>
        <dbReference type="ChEBI" id="CHEBI:15378"/>
        <dbReference type="ChEBI" id="CHEBI:16042"/>
        <dbReference type="ChEBI" id="CHEBI:17792"/>
        <dbReference type="ChEBI" id="CHEBI:57925"/>
        <dbReference type="ChEBI" id="CHEBI:90779"/>
        <dbReference type="EC" id="2.5.1.18"/>
    </reaction>
</comment>
<dbReference type="Gene3D" id="3.40.30.10">
    <property type="entry name" value="Glutaredoxin"/>
    <property type="match status" value="1"/>
</dbReference>
<dbReference type="InterPro" id="IPR036282">
    <property type="entry name" value="Glutathione-S-Trfase_C_sf"/>
</dbReference>
<dbReference type="SFLD" id="SFLDG01152">
    <property type="entry name" value="Main.3:_Omega-_and_Tau-like"/>
    <property type="match status" value="1"/>
</dbReference>
<dbReference type="PROSITE" id="PS50404">
    <property type="entry name" value="GST_NTER"/>
    <property type="match status" value="1"/>
</dbReference>
<dbReference type="InterPro" id="IPR036249">
    <property type="entry name" value="Thioredoxin-like_sf"/>
</dbReference>
<evidence type="ECO:0000259" key="6">
    <source>
        <dbReference type="PROSITE" id="PS50405"/>
    </source>
</evidence>
<dbReference type="SUPFAM" id="SSF52833">
    <property type="entry name" value="Thioredoxin-like"/>
    <property type="match status" value="1"/>
</dbReference>
<evidence type="ECO:0000313" key="7">
    <source>
        <dbReference type="EMBL" id="KAL3613717.1"/>
    </source>
</evidence>
<dbReference type="InterPro" id="IPR045073">
    <property type="entry name" value="Omega/Tau-like"/>
</dbReference>
<dbReference type="InterPro" id="IPR010987">
    <property type="entry name" value="Glutathione-S-Trfase_C-like"/>
</dbReference>
<dbReference type="EMBL" id="JAVIJP010000107">
    <property type="protein sequence ID" value="KAL3613717.1"/>
    <property type="molecule type" value="Genomic_DNA"/>
</dbReference>
<dbReference type="GO" id="GO:0004364">
    <property type="term" value="F:glutathione transferase activity"/>
    <property type="evidence" value="ECO:0007669"/>
    <property type="project" value="UniProtKB-EC"/>
</dbReference>